<name>A0AAU9X252_9CNID</name>
<dbReference type="SUPFAM" id="SSF82895">
    <property type="entry name" value="TSP-1 type 1 repeat"/>
    <property type="match status" value="1"/>
</dbReference>
<dbReference type="InterPro" id="IPR011009">
    <property type="entry name" value="Kinase-like_dom_sf"/>
</dbReference>
<evidence type="ECO:0000256" key="1">
    <source>
        <dbReference type="ARBA" id="ARBA00004167"/>
    </source>
</evidence>
<dbReference type="FunFam" id="2.20.100.10:FF:000001">
    <property type="entry name" value="semaphorin-5A isoform X1"/>
    <property type="match status" value="1"/>
</dbReference>
<comment type="subcellular location">
    <subcellularLocation>
        <location evidence="1">Membrane</location>
        <topology evidence="1">Single-pass membrane protein</topology>
    </subcellularLocation>
</comment>
<dbReference type="AlphaFoldDB" id="A0AAU9X252"/>
<evidence type="ECO:0000259" key="6">
    <source>
        <dbReference type="PROSITE" id="PS50011"/>
    </source>
</evidence>
<dbReference type="InterPro" id="IPR020635">
    <property type="entry name" value="Tyr_kinase_cat_dom"/>
</dbReference>
<keyword evidence="2" id="KW-1015">Disulfide bond</keyword>
<dbReference type="Pfam" id="PF00090">
    <property type="entry name" value="TSP_1"/>
    <property type="match status" value="1"/>
</dbReference>
<evidence type="ECO:0000256" key="2">
    <source>
        <dbReference type="ARBA" id="ARBA00023157"/>
    </source>
</evidence>
<evidence type="ECO:0000313" key="8">
    <source>
        <dbReference type="Proteomes" id="UP001159428"/>
    </source>
</evidence>
<keyword evidence="5" id="KW-1133">Transmembrane helix</keyword>
<dbReference type="EMBL" id="CALNXJ010000028">
    <property type="protein sequence ID" value="CAH3133802.1"/>
    <property type="molecule type" value="Genomic_DNA"/>
</dbReference>
<keyword evidence="4" id="KW-0067">ATP-binding</keyword>
<dbReference type="GO" id="GO:0005886">
    <property type="term" value="C:plasma membrane"/>
    <property type="evidence" value="ECO:0007669"/>
    <property type="project" value="TreeGrafter"/>
</dbReference>
<dbReference type="InterPro" id="IPR001245">
    <property type="entry name" value="Ser-Thr/Tyr_kinase_cat_dom"/>
</dbReference>
<feature type="binding site" evidence="4">
    <location>
        <position position="331"/>
    </location>
    <ligand>
        <name>ATP</name>
        <dbReference type="ChEBI" id="CHEBI:30616"/>
    </ligand>
</feature>
<comment type="catalytic activity">
    <reaction evidence="3">
        <text>L-tyrosyl-[protein] + ATP = O-phospho-L-tyrosyl-[protein] + ADP + H(+)</text>
        <dbReference type="Rhea" id="RHEA:10596"/>
        <dbReference type="Rhea" id="RHEA-COMP:10136"/>
        <dbReference type="Rhea" id="RHEA-COMP:20101"/>
        <dbReference type="ChEBI" id="CHEBI:15378"/>
        <dbReference type="ChEBI" id="CHEBI:30616"/>
        <dbReference type="ChEBI" id="CHEBI:46858"/>
        <dbReference type="ChEBI" id="CHEBI:61978"/>
        <dbReference type="ChEBI" id="CHEBI:456216"/>
        <dbReference type="EC" id="2.7.10.1"/>
    </reaction>
</comment>
<dbReference type="PROSITE" id="PS00107">
    <property type="entry name" value="PROTEIN_KINASE_ATP"/>
    <property type="match status" value="1"/>
</dbReference>
<sequence length="681" mass="77779">MTSTKPPQERFDQKFNLQFGSQIIIMIIFLQARSSEGVSPKEASRLSKWIALNPWFFFLFVLLDGSIVDHFERVGCFKDKEPKRALPKRLHTFSVNWTDMNNSYSKIIRACAVNVSKAGFRYFGIQFHKECWSGVNGSVTYNKYGRGGNCDLLNGVGKSWSNFVYRFVEVNGSWSHWSPWQPCNSTCGGGYRSRVRTCTNPRPKWNGLDCNGSSISNGSCNVHSCAGMNFFITLFHISYEPFSKRSSLPLVGQWLGISLAVLLCLSGILWITLRFSRKLRSNSELVDPFEIVFDDISLCNLIGEGAFGKVFSAELNKQMEKGKEGKSSVAKTNKQKLPKQKYRIVAVKMLRGGATEEQKEEFLEEIKLMKLIGYHRHVLNLLACCTNTVPMFLVTEFAKYGDLLNFLRKRREQIKQAIEEMEAAKLYQSRCCNLGLSTSEANLYDSTDDIDKYTTGLGSFCNENGYGSNLKTDPHILYEDDTLRPADLLAFAWQIAQAMEFMSRKGFVHRDLAARNVLVSEGKMMKVADFGLSRYVYTEKVYHSTKTKKLPIKWMSPEAIHDQVFTTESDVWSFGILLWEMATIGGTPYPTISNQRILKALNSGYRMEKPQICSDEMYELMRQCWREKPSERPSFPFIREQLERMMLSRSPYLELTDVSYTHVAYSETDSDGDTIQENTAL</sequence>
<dbReference type="PROSITE" id="PS50092">
    <property type="entry name" value="TSP1"/>
    <property type="match status" value="1"/>
</dbReference>
<evidence type="ECO:0000313" key="7">
    <source>
        <dbReference type="EMBL" id="CAH3133802.1"/>
    </source>
</evidence>
<dbReference type="Gene3D" id="2.20.100.10">
    <property type="entry name" value="Thrombospondin type-1 (TSP1) repeat"/>
    <property type="match status" value="1"/>
</dbReference>
<dbReference type="PANTHER" id="PTHR24416">
    <property type="entry name" value="TYROSINE-PROTEIN KINASE RECEPTOR"/>
    <property type="match status" value="1"/>
</dbReference>
<evidence type="ECO:0000256" key="5">
    <source>
        <dbReference type="SAM" id="Phobius"/>
    </source>
</evidence>
<accession>A0AAU9X252</accession>
<dbReference type="SUPFAM" id="SSF56112">
    <property type="entry name" value="Protein kinase-like (PK-like)"/>
    <property type="match status" value="1"/>
</dbReference>
<dbReference type="Pfam" id="PF07714">
    <property type="entry name" value="PK_Tyr_Ser-Thr"/>
    <property type="match status" value="1"/>
</dbReference>
<feature type="transmembrane region" description="Helical" evidence="5">
    <location>
        <begin position="251"/>
        <end position="273"/>
    </location>
</feature>
<dbReference type="Gene3D" id="1.10.510.10">
    <property type="entry name" value="Transferase(Phosphotransferase) domain 1"/>
    <property type="match status" value="1"/>
</dbReference>
<dbReference type="GO" id="GO:0007169">
    <property type="term" value="P:cell surface receptor protein tyrosine kinase signaling pathway"/>
    <property type="evidence" value="ECO:0007669"/>
    <property type="project" value="TreeGrafter"/>
</dbReference>
<dbReference type="SMART" id="SM00209">
    <property type="entry name" value="TSP1"/>
    <property type="match status" value="1"/>
</dbReference>
<dbReference type="SMART" id="SM00219">
    <property type="entry name" value="TyrKc"/>
    <property type="match status" value="1"/>
</dbReference>
<dbReference type="InterPro" id="IPR000884">
    <property type="entry name" value="TSP1_rpt"/>
</dbReference>
<dbReference type="InterPro" id="IPR036383">
    <property type="entry name" value="TSP1_rpt_sf"/>
</dbReference>
<dbReference type="GO" id="GO:0005524">
    <property type="term" value="F:ATP binding"/>
    <property type="evidence" value="ECO:0007669"/>
    <property type="project" value="UniProtKB-UniRule"/>
</dbReference>
<protein>
    <recommendedName>
        <fullName evidence="6">Protein kinase domain-containing protein</fullName>
    </recommendedName>
</protein>
<keyword evidence="5" id="KW-0472">Membrane</keyword>
<dbReference type="Proteomes" id="UP001159428">
    <property type="component" value="Unassembled WGS sequence"/>
</dbReference>
<dbReference type="CDD" id="cd00192">
    <property type="entry name" value="PTKc"/>
    <property type="match status" value="1"/>
</dbReference>
<dbReference type="GO" id="GO:0043235">
    <property type="term" value="C:receptor complex"/>
    <property type="evidence" value="ECO:0007669"/>
    <property type="project" value="TreeGrafter"/>
</dbReference>
<dbReference type="InterPro" id="IPR000719">
    <property type="entry name" value="Prot_kinase_dom"/>
</dbReference>
<reference evidence="7 8" key="1">
    <citation type="submission" date="2022-05" db="EMBL/GenBank/DDBJ databases">
        <authorList>
            <consortium name="Genoscope - CEA"/>
            <person name="William W."/>
        </authorList>
    </citation>
    <scope>NUCLEOTIDE SEQUENCE [LARGE SCALE GENOMIC DNA]</scope>
</reference>
<evidence type="ECO:0000256" key="4">
    <source>
        <dbReference type="PROSITE-ProRule" id="PRU10141"/>
    </source>
</evidence>
<feature type="domain" description="Protein kinase" evidence="6">
    <location>
        <begin position="296"/>
        <end position="653"/>
    </location>
</feature>
<proteinExistence type="predicted"/>
<dbReference type="Gene3D" id="3.30.200.20">
    <property type="entry name" value="Phosphorylase Kinase, domain 1"/>
    <property type="match status" value="1"/>
</dbReference>
<dbReference type="InterPro" id="IPR017441">
    <property type="entry name" value="Protein_kinase_ATP_BS"/>
</dbReference>
<keyword evidence="4" id="KW-0547">Nucleotide-binding</keyword>
<evidence type="ECO:0000256" key="3">
    <source>
        <dbReference type="ARBA" id="ARBA00051243"/>
    </source>
</evidence>
<dbReference type="InterPro" id="IPR050122">
    <property type="entry name" value="RTK"/>
</dbReference>
<organism evidence="7 8">
    <name type="scientific">Pocillopora meandrina</name>
    <dbReference type="NCBI Taxonomy" id="46732"/>
    <lineage>
        <taxon>Eukaryota</taxon>
        <taxon>Metazoa</taxon>
        <taxon>Cnidaria</taxon>
        <taxon>Anthozoa</taxon>
        <taxon>Hexacorallia</taxon>
        <taxon>Scleractinia</taxon>
        <taxon>Astrocoeniina</taxon>
        <taxon>Pocilloporidae</taxon>
        <taxon>Pocillopora</taxon>
    </lineage>
</organism>
<comment type="caution">
    <text evidence="7">The sequence shown here is derived from an EMBL/GenBank/DDBJ whole genome shotgun (WGS) entry which is preliminary data.</text>
</comment>
<dbReference type="FunFam" id="1.10.510.10:FF:000462">
    <property type="entry name" value="Receptor tyrosine kinase"/>
    <property type="match status" value="1"/>
</dbReference>
<dbReference type="GO" id="GO:0004714">
    <property type="term" value="F:transmembrane receptor protein tyrosine kinase activity"/>
    <property type="evidence" value="ECO:0007669"/>
    <property type="project" value="UniProtKB-EC"/>
</dbReference>
<keyword evidence="5" id="KW-0812">Transmembrane</keyword>
<keyword evidence="8" id="KW-1185">Reference proteome</keyword>
<dbReference type="PROSITE" id="PS50011">
    <property type="entry name" value="PROTEIN_KINASE_DOM"/>
    <property type="match status" value="1"/>
</dbReference>
<gene>
    <name evidence="7" type="ORF">PMEA_00015493</name>
</gene>
<dbReference type="PANTHER" id="PTHR24416:SF583">
    <property type="entry name" value="RECEPTOR PROTEIN-TYROSINE KINASE"/>
    <property type="match status" value="1"/>
</dbReference>
<dbReference type="InterPro" id="IPR008266">
    <property type="entry name" value="Tyr_kinase_AS"/>
</dbReference>
<dbReference type="PROSITE" id="PS00109">
    <property type="entry name" value="PROTEIN_KINASE_TYR"/>
    <property type="match status" value="1"/>
</dbReference>
<dbReference type="PRINTS" id="PR01705">
    <property type="entry name" value="TSP1REPEAT"/>
</dbReference>